<reference evidence="2" key="1">
    <citation type="journal article" date="2024" name="Front. Bioeng. Biotechnol.">
        <title>Genome-scale model development and genomic sequencing of the oleaginous clade Lipomyces.</title>
        <authorList>
            <person name="Czajka J.J."/>
            <person name="Han Y."/>
            <person name="Kim J."/>
            <person name="Mondo S.J."/>
            <person name="Hofstad B.A."/>
            <person name="Robles A."/>
            <person name="Haridas S."/>
            <person name="Riley R."/>
            <person name="LaButti K."/>
            <person name="Pangilinan J."/>
            <person name="Andreopoulos W."/>
            <person name="Lipzen A."/>
            <person name="Yan J."/>
            <person name="Wang M."/>
            <person name="Ng V."/>
            <person name="Grigoriev I.V."/>
            <person name="Spatafora J.W."/>
            <person name="Magnuson J.K."/>
            <person name="Baker S.E."/>
            <person name="Pomraning K.R."/>
        </authorList>
    </citation>
    <scope>NUCLEOTIDE SEQUENCE [LARGE SCALE GENOMIC DNA]</scope>
    <source>
        <strain evidence="2">CBS 7786</strain>
    </source>
</reference>
<accession>A0ACC3SXB5</accession>
<proteinExistence type="predicted"/>
<organism evidence="1 2">
    <name type="scientific">Lipomyces kononenkoae</name>
    <name type="common">Yeast</name>
    <dbReference type="NCBI Taxonomy" id="34357"/>
    <lineage>
        <taxon>Eukaryota</taxon>
        <taxon>Fungi</taxon>
        <taxon>Dikarya</taxon>
        <taxon>Ascomycota</taxon>
        <taxon>Saccharomycotina</taxon>
        <taxon>Lipomycetes</taxon>
        <taxon>Lipomycetales</taxon>
        <taxon>Lipomycetaceae</taxon>
        <taxon>Lipomyces</taxon>
    </lineage>
</organism>
<name>A0ACC3SXB5_LIPKO</name>
<dbReference type="Proteomes" id="UP001433508">
    <property type="component" value="Unassembled WGS sequence"/>
</dbReference>
<sequence length="266" mass="30738">MPYPLQLQPESNTPIDGLLVFFYSRVIKYGYNIHAVTRRLKSKLTTAIVPYHDDGKQGDREVRDVIAGARSGGGSTCSTTVDTSYRVWRYHHHRRRRRRRQYYLPENDCEHEVLVSGRSGETVGGSGSRSLDNDDDARANNPGTSLRYRIKRKLTKRPYRGDLAISDGSSGTLSQFALMEKGKKYSGRRGSILSIFSACRRPWSFIFRQTIHRYNPDDYDAFLKGTSVDDYRRQAAEIYRVMPLENQSDPKPAKRKTFKRRLLRIY</sequence>
<protein>
    <submittedName>
        <fullName evidence="1">Uncharacterized protein</fullName>
    </submittedName>
</protein>
<evidence type="ECO:0000313" key="2">
    <source>
        <dbReference type="Proteomes" id="UP001433508"/>
    </source>
</evidence>
<keyword evidence="2" id="KW-1185">Reference proteome</keyword>
<evidence type="ECO:0000313" key="1">
    <source>
        <dbReference type="EMBL" id="KAK9236252.1"/>
    </source>
</evidence>
<gene>
    <name evidence="1" type="ORF">V1525DRAFT_407482</name>
</gene>
<comment type="caution">
    <text evidence="1">The sequence shown here is derived from an EMBL/GenBank/DDBJ whole genome shotgun (WGS) entry which is preliminary data.</text>
</comment>
<dbReference type="EMBL" id="MU971392">
    <property type="protein sequence ID" value="KAK9236252.1"/>
    <property type="molecule type" value="Genomic_DNA"/>
</dbReference>